<keyword evidence="7 10" id="KW-0413">Isomerase</keyword>
<comment type="pathway">
    <text evidence="1 10">Carbohydrate degradation; glycolysis; D-glyceraldehyde 3-phosphate and glycerone phosphate from D-glucose: step 2/4.</text>
</comment>
<evidence type="ECO:0000313" key="11">
    <source>
        <dbReference type="EMBL" id="KAK4499568.1"/>
    </source>
</evidence>
<keyword evidence="12" id="KW-1185">Reference proteome</keyword>
<accession>A0ABR0EES0</accession>
<dbReference type="InterPro" id="IPR023096">
    <property type="entry name" value="G6P_Isomerase_C"/>
</dbReference>
<evidence type="ECO:0000256" key="2">
    <source>
        <dbReference type="ARBA" id="ARBA00006604"/>
    </source>
</evidence>
<dbReference type="Gene3D" id="1.10.1390.10">
    <property type="match status" value="1"/>
</dbReference>
<evidence type="ECO:0000313" key="12">
    <source>
        <dbReference type="Proteomes" id="UP001305779"/>
    </source>
</evidence>
<dbReference type="Pfam" id="PF00342">
    <property type="entry name" value="PGI"/>
    <property type="match status" value="1"/>
</dbReference>
<comment type="function">
    <text evidence="8">In the cytoplasm, catalyzes the conversion of glucose-6-phosphate to fructose-6-phosphate, the second step in glycolysis, and the reverse reaction during gluconeogenesis.</text>
</comment>
<keyword evidence="6 10" id="KW-0324">Glycolysis</keyword>
<dbReference type="PANTHER" id="PTHR11469:SF1">
    <property type="entry name" value="GLUCOSE-6-PHOSPHATE ISOMERASE"/>
    <property type="match status" value="1"/>
</dbReference>
<evidence type="ECO:0000256" key="3">
    <source>
        <dbReference type="ARBA" id="ARBA00011952"/>
    </source>
</evidence>
<organism evidence="11 12">
    <name type="scientific">Zasmidium cellare</name>
    <name type="common">Wine cellar mold</name>
    <name type="synonym">Racodium cellare</name>
    <dbReference type="NCBI Taxonomy" id="395010"/>
    <lineage>
        <taxon>Eukaryota</taxon>
        <taxon>Fungi</taxon>
        <taxon>Dikarya</taxon>
        <taxon>Ascomycota</taxon>
        <taxon>Pezizomycotina</taxon>
        <taxon>Dothideomycetes</taxon>
        <taxon>Dothideomycetidae</taxon>
        <taxon>Mycosphaerellales</taxon>
        <taxon>Mycosphaerellaceae</taxon>
        <taxon>Zasmidium</taxon>
    </lineage>
</organism>
<evidence type="ECO:0000256" key="1">
    <source>
        <dbReference type="ARBA" id="ARBA00004926"/>
    </source>
</evidence>
<comment type="caution">
    <text evidence="11">The sequence shown here is derived from an EMBL/GenBank/DDBJ whole genome shotgun (WGS) entry which is preliminary data.</text>
</comment>
<dbReference type="PROSITE" id="PS51463">
    <property type="entry name" value="P_GLUCOSE_ISOMERASE_3"/>
    <property type="match status" value="1"/>
</dbReference>
<evidence type="ECO:0000256" key="9">
    <source>
        <dbReference type="ARBA" id="ARBA00029321"/>
    </source>
</evidence>
<dbReference type="PROSITE" id="PS00765">
    <property type="entry name" value="P_GLUCOSE_ISOMERASE_1"/>
    <property type="match status" value="1"/>
</dbReference>
<evidence type="ECO:0000256" key="5">
    <source>
        <dbReference type="ARBA" id="ARBA00022432"/>
    </source>
</evidence>
<evidence type="ECO:0000256" key="7">
    <source>
        <dbReference type="ARBA" id="ARBA00023235"/>
    </source>
</evidence>
<protein>
    <recommendedName>
        <fullName evidence="4 10">Glucose-6-phosphate isomerase</fullName>
        <ecNumber evidence="3 10">5.3.1.9</ecNumber>
    </recommendedName>
</protein>
<dbReference type="HAMAP" id="MF_00473">
    <property type="entry name" value="G6P_isomerase"/>
    <property type="match status" value="1"/>
</dbReference>
<dbReference type="InterPro" id="IPR018189">
    <property type="entry name" value="Phosphoglucose_isomerase_CS"/>
</dbReference>
<dbReference type="EMBL" id="JAXOVC010000007">
    <property type="protein sequence ID" value="KAK4499568.1"/>
    <property type="molecule type" value="Genomic_DNA"/>
</dbReference>
<comment type="similarity">
    <text evidence="2 10">Belongs to the GPI family.</text>
</comment>
<dbReference type="InterPro" id="IPR035476">
    <property type="entry name" value="SIS_PGI_1"/>
</dbReference>
<comment type="catalytic activity">
    <reaction evidence="9 10">
        <text>alpha-D-glucose 6-phosphate = beta-D-fructose 6-phosphate</text>
        <dbReference type="Rhea" id="RHEA:11816"/>
        <dbReference type="ChEBI" id="CHEBI:57634"/>
        <dbReference type="ChEBI" id="CHEBI:58225"/>
        <dbReference type="EC" id="5.3.1.9"/>
    </reaction>
</comment>
<dbReference type="Gene3D" id="3.40.50.10490">
    <property type="entry name" value="Glucose-6-phosphate isomerase like protein, domain 1"/>
    <property type="match status" value="2"/>
</dbReference>
<evidence type="ECO:0000256" key="8">
    <source>
        <dbReference type="ARBA" id="ARBA00024178"/>
    </source>
</evidence>
<dbReference type="SUPFAM" id="SSF53697">
    <property type="entry name" value="SIS domain"/>
    <property type="match status" value="1"/>
</dbReference>
<evidence type="ECO:0000256" key="10">
    <source>
        <dbReference type="RuleBase" id="RU000612"/>
    </source>
</evidence>
<dbReference type="CDD" id="cd05015">
    <property type="entry name" value="SIS_PGI_1"/>
    <property type="match status" value="1"/>
</dbReference>
<dbReference type="InterPro" id="IPR001672">
    <property type="entry name" value="G6P_Isomerase"/>
</dbReference>
<sequence>MPGFAQANELPAWKSLMEHHDKLGRGMVLKSEFEKDPQRFQKYSRTFKNSADNSEILFDFSKNFLTEETLPLLVKLAQEAKLEELRDDMFKGEKINFTEKRAVYHVALRNVKNEPMQVDGKSVVEEVNGVLEHMKEFSEQVRSGEWKGYTGKPIDTIINIGIGGSDLGPVMVTEALKPYGKAGYKLHFVSNIDGTHLAEALKDSNPETTLFLIASKTFTTAETTTNATSAKKWFLQSAKESDIAKHFVALSTNDKEVAKFGIDTKNMFGFNDWVGGRYSVWSAIGLSVALYIGFDNFHQFLAGAQAMDHHFKTAPLEENIPVIGGLLSVWYSDFFGAQTHLVAPFDQYMHRFPAYLQQLSMESNGKAITRSGDYVKYTTGAILFGEPATNAQHSFFQLLHQGTKLIPTDFILAAQSHNPIENNKHQLMLASNYFAQAEALMIGKTPDTVKAEGAADELVPHKVFLGNRPTTSILAQKITPGTLGALIAYYEHVTFTEGAIWNINSFDQWGVELGKALAKSIQSELDTPGESTKHDSSTSGLINAFKKLGNVQ</sequence>
<evidence type="ECO:0000256" key="6">
    <source>
        <dbReference type="ARBA" id="ARBA00023152"/>
    </source>
</evidence>
<evidence type="ECO:0000256" key="4">
    <source>
        <dbReference type="ARBA" id="ARBA00018388"/>
    </source>
</evidence>
<dbReference type="InterPro" id="IPR035482">
    <property type="entry name" value="SIS_PGI_2"/>
</dbReference>
<reference evidence="11 12" key="1">
    <citation type="journal article" date="2023" name="G3 (Bethesda)">
        <title>A chromosome-level genome assembly of Zasmidium syzygii isolated from banana leaves.</title>
        <authorList>
            <person name="van Westerhoven A.C."/>
            <person name="Mehrabi R."/>
            <person name="Talebi R."/>
            <person name="Steentjes M.B.F."/>
            <person name="Corcolon B."/>
            <person name="Chong P.A."/>
            <person name="Kema G.H.J."/>
            <person name="Seidl M.F."/>
        </authorList>
    </citation>
    <scope>NUCLEOTIDE SEQUENCE [LARGE SCALE GENOMIC DNA]</scope>
    <source>
        <strain evidence="11 12">P124</strain>
    </source>
</reference>
<dbReference type="CDD" id="cd05016">
    <property type="entry name" value="SIS_PGI_2"/>
    <property type="match status" value="1"/>
</dbReference>
<dbReference type="Proteomes" id="UP001305779">
    <property type="component" value="Unassembled WGS sequence"/>
</dbReference>
<dbReference type="PRINTS" id="PR00662">
    <property type="entry name" value="G6PISOMERASE"/>
</dbReference>
<keyword evidence="5 10" id="KW-0312">Gluconeogenesis</keyword>
<dbReference type="PROSITE" id="PS00174">
    <property type="entry name" value="P_GLUCOSE_ISOMERASE_2"/>
    <property type="match status" value="1"/>
</dbReference>
<dbReference type="NCBIfam" id="NF001211">
    <property type="entry name" value="PRK00179.1"/>
    <property type="match status" value="1"/>
</dbReference>
<dbReference type="PANTHER" id="PTHR11469">
    <property type="entry name" value="GLUCOSE-6-PHOSPHATE ISOMERASE"/>
    <property type="match status" value="1"/>
</dbReference>
<dbReference type="EC" id="5.3.1.9" evidence="3 10"/>
<dbReference type="InterPro" id="IPR046348">
    <property type="entry name" value="SIS_dom_sf"/>
</dbReference>
<gene>
    <name evidence="11" type="ORF">PRZ48_010085</name>
</gene>
<name>A0ABR0EES0_ZASCE</name>
<proteinExistence type="inferred from homology"/>